<reference evidence="12" key="1">
    <citation type="submission" date="2025-08" db="UniProtKB">
        <authorList>
            <consortium name="Ensembl"/>
        </authorList>
    </citation>
    <scope>IDENTIFICATION</scope>
</reference>
<keyword evidence="8" id="KW-0393">Immunoglobulin domain</keyword>
<evidence type="ECO:0000256" key="9">
    <source>
        <dbReference type="ARBA" id="ARBA00038203"/>
    </source>
</evidence>
<dbReference type="AlphaFoldDB" id="A0A3Q0RB63"/>
<keyword evidence="6" id="KW-1015">Disulfide bond</keyword>
<evidence type="ECO:0000256" key="6">
    <source>
        <dbReference type="ARBA" id="ARBA00023157"/>
    </source>
</evidence>
<evidence type="ECO:0000256" key="5">
    <source>
        <dbReference type="ARBA" id="ARBA00023136"/>
    </source>
</evidence>
<dbReference type="PANTHER" id="PTHR46608">
    <property type="entry name" value="T-CELL IMMUNOGLOBULIN AND MUCIN DOMAIN-CONTAINING PROTEIN 4"/>
    <property type="match status" value="1"/>
</dbReference>
<keyword evidence="13" id="KW-1185">Reference proteome</keyword>
<feature type="signal peptide" evidence="10">
    <location>
        <begin position="1"/>
        <end position="26"/>
    </location>
</feature>
<dbReference type="Pfam" id="PF07686">
    <property type="entry name" value="V-set"/>
    <property type="match status" value="1"/>
</dbReference>
<keyword evidence="3 10" id="KW-0732">Signal</keyword>
<evidence type="ECO:0000313" key="12">
    <source>
        <dbReference type="Ensembl" id="ENSACIP00000007118.1"/>
    </source>
</evidence>
<sequence>LTEIHHLFLILTKWFLLSSGTFRVTGHIGHSVTLTCRYDAQTHGVLNFCWGKERVPTSKCSNTILSYDGSALSTESHRYQLLGSLSDGDVSLTILDAQRDDAGVYGCRVEIPGWFNDHKVNIKLIMEEEILTSTSENVEVGDPQMDLIRSETTEVLDCLF</sequence>
<dbReference type="Ensembl" id="ENSACIT00000007331.1">
    <property type="protein sequence ID" value="ENSACIP00000007118.1"/>
    <property type="gene ID" value="ENSACIG00000005585.1"/>
</dbReference>
<protein>
    <recommendedName>
        <fullName evidence="11">Ig-like domain-containing protein</fullName>
    </recommendedName>
</protein>
<organism evidence="12 13">
    <name type="scientific">Amphilophus citrinellus</name>
    <name type="common">Midas cichlid</name>
    <name type="synonym">Cichlasoma citrinellum</name>
    <dbReference type="NCBI Taxonomy" id="61819"/>
    <lineage>
        <taxon>Eukaryota</taxon>
        <taxon>Metazoa</taxon>
        <taxon>Chordata</taxon>
        <taxon>Craniata</taxon>
        <taxon>Vertebrata</taxon>
        <taxon>Euteleostomi</taxon>
        <taxon>Actinopterygii</taxon>
        <taxon>Neopterygii</taxon>
        <taxon>Teleostei</taxon>
        <taxon>Neoteleostei</taxon>
        <taxon>Acanthomorphata</taxon>
        <taxon>Ovalentaria</taxon>
        <taxon>Cichlomorphae</taxon>
        <taxon>Cichliformes</taxon>
        <taxon>Cichlidae</taxon>
        <taxon>New World cichlids</taxon>
        <taxon>Cichlasomatinae</taxon>
        <taxon>Heroini</taxon>
        <taxon>Amphilophus</taxon>
    </lineage>
</organism>
<dbReference type="PROSITE" id="PS50835">
    <property type="entry name" value="IG_LIKE"/>
    <property type="match status" value="1"/>
</dbReference>
<dbReference type="SMART" id="SM00409">
    <property type="entry name" value="IG"/>
    <property type="match status" value="1"/>
</dbReference>
<dbReference type="SUPFAM" id="SSF48726">
    <property type="entry name" value="Immunoglobulin"/>
    <property type="match status" value="1"/>
</dbReference>
<evidence type="ECO:0000256" key="7">
    <source>
        <dbReference type="ARBA" id="ARBA00023180"/>
    </source>
</evidence>
<dbReference type="STRING" id="61819.ENSACIP00000007118"/>
<keyword evidence="5" id="KW-0472">Membrane</keyword>
<dbReference type="GO" id="GO:0060097">
    <property type="term" value="P:cytoskeletal rearrangement involved in phagocytosis, engulfment"/>
    <property type="evidence" value="ECO:0007669"/>
    <property type="project" value="TreeGrafter"/>
</dbReference>
<dbReference type="InterPro" id="IPR036179">
    <property type="entry name" value="Ig-like_dom_sf"/>
</dbReference>
<dbReference type="GO" id="GO:0016020">
    <property type="term" value="C:membrane"/>
    <property type="evidence" value="ECO:0007669"/>
    <property type="project" value="UniProtKB-SubCell"/>
</dbReference>
<evidence type="ECO:0000256" key="1">
    <source>
        <dbReference type="ARBA" id="ARBA00004479"/>
    </source>
</evidence>
<evidence type="ECO:0000256" key="3">
    <source>
        <dbReference type="ARBA" id="ARBA00022729"/>
    </source>
</evidence>
<feature type="chain" id="PRO_5018637234" description="Ig-like domain-containing protein" evidence="10">
    <location>
        <begin position="27"/>
        <end position="160"/>
    </location>
</feature>
<dbReference type="GO" id="GO:0001786">
    <property type="term" value="F:phosphatidylserine binding"/>
    <property type="evidence" value="ECO:0007669"/>
    <property type="project" value="TreeGrafter"/>
</dbReference>
<dbReference type="PANTHER" id="PTHR46608:SF3">
    <property type="entry name" value="T-CELL IMMUNOGLOBULIN AND MUCIN DOMAIN-CONTAINING PROTEIN 4"/>
    <property type="match status" value="1"/>
</dbReference>
<dbReference type="FunFam" id="2.60.40.10:FF:000774">
    <property type="entry name" value="Hepatitis A virus cellular receptor 1"/>
    <property type="match status" value="1"/>
</dbReference>
<evidence type="ECO:0000256" key="2">
    <source>
        <dbReference type="ARBA" id="ARBA00022692"/>
    </source>
</evidence>
<keyword evidence="7" id="KW-0325">Glycoprotein</keyword>
<dbReference type="OMA" id="VIFQKDR"/>
<dbReference type="Gene3D" id="2.60.40.10">
    <property type="entry name" value="Immunoglobulins"/>
    <property type="match status" value="1"/>
</dbReference>
<comment type="subcellular location">
    <subcellularLocation>
        <location evidence="1">Membrane</location>
        <topology evidence="1">Single-pass type I membrane protein</topology>
    </subcellularLocation>
</comment>
<dbReference type="InterPro" id="IPR007110">
    <property type="entry name" value="Ig-like_dom"/>
</dbReference>
<dbReference type="InterPro" id="IPR003599">
    <property type="entry name" value="Ig_sub"/>
</dbReference>
<keyword evidence="2" id="KW-0812">Transmembrane</keyword>
<evidence type="ECO:0000256" key="4">
    <source>
        <dbReference type="ARBA" id="ARBA00022989"/>
    </source>
</evidence>
<dbReference type="Proteomes" id="UP000261340">
    <property type="component" value="Unplaced"/>
</dbReference>
<dbReference type="InterPro" id="IPR013106">
    <property type="entry name" value="Ig_V-set"/>
</dbReference>
<evidence type="ECO:0000259" key="11">
    <source>
        <dbReference type="PROSITE" id="PS50835"/>
    </source>
</evidence>
<accession>A0A3Q0RB63</accession>
<dbReference type="GeneTree" id="ENSGT00940000161609"/>
<name>A0A3Q0RB63_AMPCI</name>
<keyword evidence="4" id="KW-1133">Transmembrane helix</keyword>
<feature type="domain" description="Ig-like" evidence="11">
    <location>
        <begin position="29"/>
        <end position="110"/>
    </location>
</feature>
<reference evidence="12" key="2">
    <citation type="submission" date="2025-09" db="UniProtKB">
        <authorList>
            <consortium name="Ensembl"/>
        </authorList>
    </citation>
    <scope>IDENTIFICATION</scope>
</reference>
<evidence type="ECO:0000256" key="10">
    <source>
        <dbReference type="SAM" id="SignalP"/>
    </source>
</evidence>
<evidence type="ECO:0000256" key="8">
    <source>
        <dbReference type="ARBA" id="ARBA00023319"/>
    </source>
</evidence>
<evidence type="ECO:0000313" key="13">
    <source>
        <dbReference type="Proteomes" id="UP000261340"/>
    </source>
</evidence>
<dbReference type="InterPro" id="IPR013783">
    <property type="entry name" value="Ig-like_fold"/>
</dbReference>
<comment type="similarity">
    <text evidence="9">Belongs to the immunoglobulin superfamily. TIM family.</text>
</comment>
<dbReference type="GO" id="GO:0043277">
    <property type="term" value="P:apoptotic cell clearance"/>
    <property type="evidence" value="ECO:0007669"/>
    <property type="project" value="TreeGrafter"/>
</dbReference>
<proteinExistence type="inferred from homology"/>